<reference evidence="1 2" key="1">
    <citation type="submission" date="2017-08" db="EMBL/GenBank/DDBJ databases">
        <title>Infants hospitalized years apart are colonized by the same room-sourced microbial strains.</title>
        <authorList>
            <person name="Brooks B."/>
            <person name="Olm M.R."/>
            <person name="Firek B.A."/>
            <person name="Baker R."/>
            <person name="Thomas B.C."/>
            <person name="Morowitz M.J."/>
            <person name="Banfield J.F."/>
        </authorList>
    </citation>
    <scope>NUCLEOTIDE SEQUENCE [LARGE SCALE GENOMIC DNA]</scope>
    <source>
        <strain evidence="1">S2_018_000_R2_104</strain>
    </source>
</reference>
<sequence>MFFEAFEGWKNIGRPGQPEIAACFKRVASAKNRRGAYNEVALKNMLRNPPPAFEQQDRDLVLHALALEHPSCKR</sequence>
<organism evidence="1 2">
    <name type="scientific">Micavibrio aeruginosavorus</name>
    <dbReference type="NCBI Taxonomy" id="349221"/>
    <lineage>
        <taxon>Bacteria</taxon>
        <taxon>Pseudomonadati</taxon>
        <taxon>Bdellovibrionota</taxon>
        <taxon>Bdellovibrionia</taxon>
        <taxon>Bdellovibrionales</taxon>
        <taxon>Pseudobdellovibrionaceae</taxon>
        <taxon>Micavibrio</taxon>
    </lineage>
</organism>
<evidence type="ECO:0000313" key="1">
    <source>
        <dbReference type="EMBL" id="PZO88189.1"/>
    </source>
</evidence>
<accession>A0A2W5A6V7</accession>
<dbReference type="Proteomes" id="UP000249557">
    <property type="component" value="Unassembled WGS sequence"/>
</dbReference>
<gene>
    <name evidence="1" type="ORF">DI626_02275</name>
</gene>
<dbReference type="AlphaFoldDB" id="A0A2W5A6V7"/>
<proteinExistence type="predicted"/>
<evidence type="ECO:0000313" key="2">
    <source>
        <dbReference type="Proteomes" id="UP000249557"/>
    </source>
</evidence>
<protein>
    <submittedName>
        <fullName evidence="1">Uncharacterized protein</fullName>
    </submittedName>
</protein>
<comment type="caution">
    <text evidence="1">The sequence shown here is derived from an EMBL/GenBank/DDBJ whole genome shotgun (WGS) entry which is preliminary data.</text>
</comment>
<name>A0A2W5A6V7_9BACT</name>
<dbReference type="EMBL" id="QFNK01000025">
    <property type="protein sequence ID" value="PZO88189.1"/>
    <property type="molecule type" value="Genomic_DNA"/>
</dbReference>